<dbReference type="Proteomes" id="UP000076722">
    <property type="component" value="Unassembled WGS sequence"/>
</dbReference>
<evidence type="ECO:0000313" key="3">
    <source>
        <dbReference type="Proteomes" id="UP000076722"/>
    </source>
</evidence>
<gene>
    <name evidence="2" type="ORF">SISNIDRAFT_548504</name>
</gene>
<keyword evidence="3" id="KW-1185">Reference proteome</keyword>
<protein>
    <submittedName>
        <fullName evidence="2">Uncharacterized protein</fullName>
    </submittedName>
</protein>
<name>A0A164WHG3_9AGAM</name>
<accession>A0A164WHG3</accession>
<reference evidence="2 3" key="1">
    <citation type="journal article" date="2016" name="Mol. Biol. Evol.">
        <title>Comparative Genomics of Early-Diverging Mushroom-Forming Fungi Provides Insights into the Origins of Lignocellulose Decay Capabilities.</title>
        <authorList>
            <person name="Nagy L.G."/>
            <person name="Riley R."/>
            <person name="Tritt A."/>
            <person name="Adam C."/>
            <person name="Daum C."/>
            <person name="Floudas D."/>
            <person name="Sun H."/>
            <person name="Yadav J.S."/>
            <person name="Pangilinan J."/>
            <person name="Larsson K.H."/>
            <person name="Matsuura K."/>
            <person name="Barry K."/>
            <person name="Labutti K."/>
            <person name="Kuo R."/>
            <person name="Ohm R.A."/>
            <person name="Bhattacharya S.S."/>
            <person name="Shirouzu T."/>
            <person name="Yoshinaga Y."/>
            <person name="Martin F.M."/>
            <person name="Grigoriev I.V."/>
            <person name="Hibbett D.S."/>
        </authorList>
    </citation>
    <scope>NUCLEOTIDE SEQUENCE [LARGE SCALE GENOMIC DNA]</scope>
    <source>
        <strain evidence="2 3">HHB9708</strain>
    </source>
</reference>
<dbReference type="AlphaFoldDB" id="A0A164WHG3"/>
<sequence>MPPGTTECARCQPSNRGAARRGHNQLEQHGTKEVIEIGDSSEVEEVVAPPGLSKVPTALARSIHTHRHDVNNHRLTIKSEDPSIPDRTRVIFHARESKKSKSKSKSGYPAKDMIAVKCEVLIQRSNGRQVKSNALAFTVVFDTTDGMELVRARLLTRLQEPKGSWATNYENCNIVASQVHWTFACKTEIPTDDLSDETTISQFWDTYTARPGAYFTKTDINNRVMKILILVPEDQLNAAANDISDVETPVQVARKRRQSSSGDRQKVKREKFEVKLENISIPTIKKPCLAYRKLLVVRHYPTTVDNVLSFEAGSDVVSGLISATPVEKRMYQMSIGDDDSKEPNLNFLAKKANERPSSMDTAELLILAKSEVRSAFELGQCVNYLKERLDGHEIPLLEVPLPLIAVEVPSKDFRARVQDPNLHVWLYHEGVVLNTLFDCELQVPMISIAQTLSHISFVLSDGASVLVDFRAANPTPSHQTLQLVGPKCHTFLLEVAFHWHSQDHSC</sequence>
<feature type="region of interest" description="Disordered" evidence="1">
    <location>
        <begin position="1"/>
        <end position="32"/>
    </location>
</feature>
<dbReference type="EMBL" id="KV419402">
    <property type="protein sequence ID" value="KZS95045.1"/>
    <property type="molecule type" value="Genomic_DNA"/>
</dbReference>
<evidence type="ECO:0000313" key="2">
    <source>
        <dbReference type="EMBL" id="KZS95045.1"/>
    </source>
</evidence>
<proteinExistence type="predicted"/>
<organism evidence="2 3">
    <name type="scientific">Sistotremastrum niveocremeum HHB9708</name>
    <dbReference type="NCBI Taxonomy" id="1314777"/>
    <lineage>
        <taxon>Eukaryota</taxon>
        <taxon>Fungi</taxon>
        <taxon>Dikarya</taxon>
        <taxon>Basidiomycota</taxon>
        <taxon>Agaricomycotina</taxon>
        <taxon>Agaricomycetes</taxon>
        <taxon>Sistotremastrales</taxon>
        <taxon>Sistotremastraceae</taxon>
        <taxon>Sertulicium</taxon>
        <taxon>Sertulicium niveocremeum</taxon>
    </lineage>
</organism>
<evidence type="ECO:0000256" key="1">
    <source>
        <dbReference type="SAM" id="MobiDB-lite"/>
    </source>
</evidence>